<organism evidence="2 3">
    <name type="scientific">Coprinellus micaceus</name>
    <name type="common">Glistening ink-cap mushroom</name>
    <name type="synonym">Coprinus micaceus</name>
    <dbReference type="NCBI Taxonomy" id="71717"/>
    <lineage>
        <taxon>Eukaryota</taxon>
        <taxon>Fungi</taxon>
        <taxon>Dikarya</taxon>
        <taxon>Basidiomycota</taxon>
        <taxon>Agaricomycotina</taxon>
        <taxon>Agaricomycetes</taxon>
        <taxon>Agaricomycetidae</taxon>
        <taxon>Agaricales</taxon>
        <taxon>Agaricineae</taxon>
        <taxon>Psathyrellaceae</taxon>
        <taxon>Coprinellus</taxon>
    </lineage>
</organism>
<feature type="compositionally biased region" description="Pro residues" evidence="1">
    <location>
        <begin position="149"/>
        <end position="161"/>
    </location>
</feature>
<accession>A0A4Y7T8M1</accession>
<feature type="compositionally biased region" description="Low complexity" evidence="1">
    <location>
        <begin position="162"/>
        <end position="177"/>
    </location>
</feature>
<protein>
    <submittedName>
        <fullName evidence="2">Uncharacterized protein</fullName>
    </submittedName>
</protein>
<evidence type="ECO:0000313" key="3">
    <source>
        <dbReference type="Proteomes" id="UP000298030"/>
    </source>
</evidence>
<dbReference type="OrthoDB" id="2576311at2759"/>
<reference evidence="2 3" key="1">
    <citation type="journal article" date="2019" name="Nat. Ecol. Evol.">
        <title>Megaphylogeny resolves global patterns of mushroom evolution.</title>
        <authorList>
            <person name="Varga T."/>
            <person name="Krizsan K."/>
            <person name="Foldi C."/>
            <person name="Dima B."/>
            <person name="Sanchez-Garcia M."/>
            <person name="Sanchez-Ramirez S."/>
            <person name="Szollosi G.J."/>
            <person name="Szarkandi J.G."/>
            <person name="Papp V."/>
            <person name="Albert L."/>
            <person name="Andreopoulos W."/>
            <person name="Angelini C."/>
            <person name="Antonin V."/>
            <person name="Barry K.W."/>
            <person name="Bougher N.L."/>
            <person name="Buchanan P."/>
            <person name="Buyck B."/>
            <person name="Bense V."/>
            <person name="Catcheside P."/>
            <person name="Chovatia M."/>
            <person name="Cooper J."/>
            <person name="Damon W."/>
            <person name="Desjardin D."/>
            <person name="Finy P."/>
            <person name="Geml J."/>
            <person name="Haridas S."/>
            <person name="Hughes K."/>
            <person name="Justo A."/>
            <person name="Karasinski D."/>
            <person name="Kautmanova I."/>
            <person name="Kiss B."/>
            <person name="Kocsube S."/>
            <person name="Kotiranta H."/>
            <person name="LaButti K.M."/>
            <person name="Lechner B.E."/>
            <person name="Liimatainen K."/>
            <person name="Lipzen A."/>
            <person name="Lukacs Z."/>
            <person name="Mihaltcheva S."/>
            <person name="Morgado L.N."/>
            <person name="Niskanen T."/>
            <person name="Noordeloos M.E."/>
            <person name="Ohm R.A."/>
            <person name="Ortiz-Santana B."/>
            <person name="Ovrebo C."/>
            <person name="Racz N."/>
            <person name="Riley R."/>
            <person name="Savchenko A."/>
            <person name="Shiryaev A."/>
            <person name="Soop K."/>
            <person name="Spirin V."/>
            <person name="Szebenyi C."/>
            <person name="Tomsovsky M."/>
            <person name="Tulloss R.E."/>
            <person name="Uehling J."/>
            <person name="Grigoriev I.V."/>
            <person name="Vagvolgyi C."/>
            <person name="Papp T."/>
            <person name="Martin F.M."/>
            <person name="Miettinen O."/>
            <person name="Hibbett D.S."/>
            <person name="Nagy L.G."/>
        </authorList>
    </citation>
    <scope>NUCLEOTIDE SEQUENCE [LARGE SCALE GENOMIC DNA]</scope>
    <source>
        <strain evidence="2 3">FP101781</strain>
    </source>
</reference>
<evidence type="ECO:0000256" key="1">
    <source>
        <dbReference type="SAM" id="MobiDB-lite"/>
    </source>
</evidence>
<comment type="caution">
    <text evidence="2">The sequence shown here is derived from an EMBL/GenBank/DDBJ whole genome shotgun (WGS) entry which is preliminary data.</text>
</comment>
<feature type="region of interest" description="Disordered" evidence="1">
    <location>
        <begin position="141"/>
        <end position="177"/>
    </location>
</feature>
<dbReference type="AlphaFoldDB" id="A0A4Y7T8M1"/>
<evidence type="ECO:0000313" key="2">
    <source>
        <dbReference type="EMBL" id="TEB30503.1"/>
    </source>
</evidence>
<dbReference type="Proteomes" id="UP000298030">
    <property type="component" value="Unassembled WGS sequence"/>
</dbReference>
<gene>
    <name evidence="2" type="ORF">FA13DRAFT_1733820</name>
</gene>
<dbReference type="EMBL" id="QPFP01000023">
    <property type="protein sequence ID" value="TEB30503.1"/>
    <property type="molecule type" value="Genomic_DNA"/>
</dbReference>
<sequence length="218" mass="22410">MAASGVATCSVELWTYNSLNQSPCVVGSALGSVCHASGQFSIPPLPPRAHYVGPWARPTEATPCRCSTVFYSLLSACAYCQASDFIGWSDYSANCTTVYSGVFPRAIPRGIAVPAWAYMDVNATDFFNPLLAEAYGGTESGSVPSSTASPPPPTTISPPSIPTTVTVTASTPSAPAEAATTTRAASLDGLSGKNSASQAGFKAYGPVIVLIVAVWLST</sequence>
<name>A0A4Y7T8M1_COPMI</name>
<proteinExistence type="predicted"/>
<keyword evidence="3" id="KW-1185">Reference proteome</keyword>